<evidence type="ECO:0000256" key="7">
    <source>
        <dbReference type="SAM" id="MobiDB-lite"/>
    </source>
</evidence>
<sequence length="583" mass="63430">MAQPPKLPSVSQLESQVPPMEQIQQQQPVSNPPQHYAPPPPPPQYHPHATANGTHVAHQQPLHSAPAGYLASNGQAPGQYSQNGPNGSALPANGHHRALYPIAPQNGVEIRAGKREIKRRTKTGCLTCRKRRIKCDEGHPSCRNCQKSKRECLGYDPIFKSQGPETNHTGPLLQSLPSMQAVGPPQPNGSTPTYPSGPPAYAPHAPIPAPSYGAPRAPPVQEVDASSHDTALDPALTSASTNVQPITHPTSPNTYFSDLRPFRHCKHVTVADLTFAREATLTVGPYKPSAPPPSDQDIADIKALFMGQYASPLNVFLETTWYTDHGSAHLLIEPSDVHFYSQCVRIFKSRTESDLVISHLEVRLVWRFALLPRLVWKATRSADTLMADLLHRLDVLEHLVTGAILPFNLIPPPPPAPINPPPNAVPTPDFISHSFWHDLGTFASTNDTDSTFHPNSSAVHQLHATMANMRQILSVLENRDVLYSIAIARHIGGRVEKLDEGRTLVGRGTDPEEPANKFGVAWRFLGDEEVGGTTGVVRAVAGMGRRGVLQGRAEEGRGERGDDGGEARGGPEREEVKVEGERR</sequence>
<feature type="compositionally biased region" description="Basic and acidic residues" evidence="7">
    <location>
        <begin position="552"/>
        <end position="583"/>
    </location>
</feature>
<dbReference type="InterPro" id="IPR001138">
    <property type="entry name" value="Zn2Cys6_DnaBD"/>
</dbReference>
<dbReference type="Gene3D" id="4.10.240.10">
    <property type="entry name" value="Zn(2)-C6 fungal-type DNA-binding domain"/>
    <property type="match status" value="1"/>
</dbReference>
<evidence type="ECO:0000256" key="1">
    <source>
        <dbReference type="ARBA" id="ARBA00022723"/>
    </source>
</evidence>
<dbReference type="PANTHER" id="PTHR36206">
    <property type="entry name" value="ASPERCRYPTIN BIOSYNTHESIS CLUSTER-SPECIFIC TRANSCRIPTION REGULATOR ATNN-RELATED"/>
    <property type="match status" value="1"/>
</dbReference>
<feature type="region of interest" description="Disordered" evidence="7">
    <location>
        <begin position="545"/>
        <end position="583"/>
    </location>
</feature>
<comment type="caution">
    <text evidence="9">The sequence shown here is derived from an EMBL/GenBank/DDBJ whole genome shotgun (WGS) entry which is preliminary data.</text>
</comment>
<feature type="compositionally biased region" description="Pro residues" evidence="7">
    <location>
        <begin position="195"/>
        <end position="209"/>
    </location>
</feature>
<evidence type="ECO:0000256" key="4">
    <source>
        <dbReference type="ARBA" id="ARBA00023125"/>
    </source>
</evidence>
<dbReference type="GO" id="GO:0000981">
    <property type="term" value="F:DNA-binding transcription factor activity, RNA polymerase II-specific"/>
    <property type="evidence" value="ECO:0007669"/>
    <property type="project" value="InterPro"/>
</dbReference>
<organism evidence="9 10">
    <name type="scientific">Sphaceloma murrayae</name>
    <dbReference type="NCBI Taxonomy" id="2082308"/>
    <lineage>
        <taxon>Eukaryota</taxon>
        <taxon>Fungi</taxon>
        <taxon>Dikarya</taxon>
        <taxon>Ascomycota</taxon>
        <taxon>Pezizomycotina</taxon>
        <taxon>Dothideomycetes</taxon>
        <taxon>Dothideomycetidae</taxon>
        <taxon>Myriangiales</taxon>
        <taxon>Elsinoaceae</taxon>
        <taxon>Sphaceloma</taxon>
    </lineage>
</organism>
<evidence type="ECO:0000256" key="5">
    <source>
        <dbReference type="ARBA" id="ARBA00023163"/>
    </source>
</evidence>
<evidence type="ECO:0000313" key="10">
    <source>
        <dbReference type="Proteomes" id="UP000243797"/>
    </source>
</evidence>
<name>A0A2K1QXY7_9PEZI</name>
<dbReference type="PROSITE" id="PS00463">
    <property type="entry name" value="ZN2_CY6_FUNGAL_1"/>
    <property type="match status" value="1"/>
</dbReference>
<dbReference type="SMART" id="SM00066">
    <property type="entry name" value="GAL4"/>
    <property type="match status" value="1"/>
</dbReference>
<keyword evidence="4" id="KW-0238">DNA-binding</keyword>
<dbReference type="Proteomes" id="UP000243797">
    <property type="component" value="Unassembled WGS sequence"/>
</dbReference>
<dbReference type="EMBL" id="NKHZ01000029">
    <property type="protein sequence ID" value="PNS19850.1"/>
    <property type="molecule type" value="Genomic_DNA"/>
</dbReference>
<dbReference type="AlphaFoldDB" id="A0A2K1QXY7"/>
<feature type="region of interest" description="Disordered" evidence="7">
    <location>
        <begin position="1"/>
        <end position="94"/>
    </location>
</feature>
<dbReference type="PANTHER" id="PTHR36206:SF13">
    <property type="entry name" value="TRANSCRIPTIONAL REGULATORY PROTEIN MOC3"/>
    <property type="match status" value="1"/>
</dbReference>
<dbReference type="InParanoid" id="A0A2K1QXY7"/>
<keyword evidence="3" id="KW-0805">Transcription regulation</keyword>
<dbReference type="InterPro" id="IPR036864">
    <property type="entry name" value="Zn2-C6_fun-type_DNA-bd_sf"/>
</dbReference>
<dbReference type="PROSITE" id="PS50048">
    <property type="entry name" value="ZN2_CY6_FUNGAL_2"/>
    <property type="match status" value="1"/>
</dbReference>
<dbReference type="SUPFAM" id="SSF57701">
    <property type="entry name" value="Zn2/Cys6 DNA-binding domain"/>
    <property type="match status" value="1"/>
</dbReference>
<feature type="compositionally biased region" description="Low complexity" evidence="7">
    <location>
        <begin position="16"/>
        <end position="34"/>
    </location>
</feature>
<protein>
    <submittedName>
        <fullName evidence="9">Multidrug resistance regulator 1</fullName>
    </submittedName>
</protein>
<dbReference type="CDD" id="cd00067">
    <property type="entry name" value="GAL4"/>
    <property type="match status" value="1"/>
</dbReference>
<keyword evidence="10" id="KW-1185">Reference proteome</keyword>
<dbReference type="InterPro" id="IPR052360">
    <property type="entry name" value="Transcr_Regulatory_Proteins"/>
</dbReference>
<keyword evidence="1" id="KW-0479">Metal-binding</keyword>
<dbReference type="OrthoDB" id="5375558at2759"/>
<feature type="compositionally biased region" description="Pro residues" evidence="7">
    <location>
        <begin position="35"/>
        <end position="45"/>
    </location>
</feature>
<proteinExistence type="predicted"/>
<feature type="region of interest" description="Disordered" evidence="7">
    <location>
        <begin position="161"/>
        <end position="222"/>
    </location>
</feature>
<evidence type="ECO:0000313" key="9">
    <source>
        <dbReference type="EMBL" id="PNS19850.1"/>
    </source>
</evidence>
<gene>
    <name evidence="9" type="ORF">CAC42_7817</name>
</gene>
<keyword evidence="5" id="KW-0804">Transcription</keyword>
<evidence type="ECO:0000259" key="8">
    <source>
        <dbReference type="PROSITE" id="PS50048"/>
    </source>
</evidence>
<reference evidence="9 10" key="1">
    <citation type="submission" date="2017-06" db="EMBL/GenBank/DDBJ databases">
        <title>Draft genome sequence of a variant of Elsinoe murrayae.</title>
        <authorList>
            <person name="Cheng Q."/>
        </authorList>
    </citation>
    <scope>NUCLEOTIDE SEQUENCE [LARGE SCALE GENOMIC DNA]</scope>
    <source>
        <strain evidence="9 10">CQ-2017a</strain>
    </source>
</reference>
<accession>A0A2K1QXY7</accession>
<evidence type="ECO:0000256" key="2">
    <source>
        <dbReference type="ARBA" id="ARBA00022833"/>
    </source>
</evidence>
<feature type="compositionally biased region" description="Polar residues" evidence="7">
    <location>
        <begin position="72"/>
        <end position="86"/>
    </location>
</feature>
<feature type="domain" description="Zn(2)-C6 fungal-type" evidence="8">
    <location>
        <begin position="124"/>
        <end position="152"/>
    </location>
</feature>
<dbReference type="Pfam" id="PF00172">
    <property type="entry name" value="Zn_clus"/>
    <property type="match status" value="1"/>
</dbReference>
<dbReference type="STRING" id="2082308.A0A2K1QXY7"/>
<keyword evidence="2" id="KW-0862">Zinc</keyword>
<dbReference type="GO" id="GO:0008270">
    <property type="term" value="F:zinc ion binding"/>
    <property type="evidence" value="ECO:0007669"/>
    <property type="project" value="InterPro"/>
</dbReference>
<keyword evidence="6" id="KW-0539">Nucleus</keyword>
<evidence type="ECO:0000256" key="3">
    <source>
        <dbReference type="ARBA" id="ARBA00023015"/>
    </source>
</evidence>
<evidence type="ECO:0000256" key="6">
    <source>
        <dbReference type="ARBA" id="ARBA00023242"/>
    </source>
</evidence>
<dbReference type="GO" id="GO:0003677">
    <property type="term" value="F:DNA binding"/>
    <property type="evidence" value="ECO:0007669"/>
    <property type="project" value="UniProtKB-KW"/>
</dbReference>